<evidence type="ECO:0000256" key="1">
    <source>
        <dbReference type="SAM" id="SignalP"/>
    </source>
</evidence>
<organism evidence="2 3">
    <name type="scientific">Rubus argutus</name>
    <name type="common">Southern blackberry</name>
    <dbReference type="NCBI Taxonomy" id="59490"/>
    <lineage>
        <taxon>Eukaryota</taxon>
        <taxon>Viridiplantae</taxon>
        <taxon>Streptophyta</taxon>
        <taxon>Embryophyta</taxon>
        <taxon>Tracheophyta</taxon>
        <taxon>Spermatophyta</taxon>
        <taxon>Magnoliopsida</taxon>
        <taxon>eudicotyledons</taxon>
        <taxon>Gunneridae</taxon>
        <taxon>Pentapetalae</taxon>
        <taxon>rosids</taxon>
        <taxon>fabids</taxon>
        <taxon>Rosales</taxon>
        <taxon>Rosaceae</taxon>
        <taxon>Rosoideae</taxon>
        <taxon>Rosoideae incertae sedis</taxon>
        <taxon>Rubus</taxon>
    </lineage>
</organism>
<evidence type="ECO:0000313" key="2">
    <source>
        <dbReference type="EMBL" id="KAK9950162.1"/>
    </source>
</evidence>
<keyword evidence="3" id="KW-1185">Reference proteome</keyword>
<feature type="chain" id="PRO_5043878572" evidence="1">
    <location>
        <begin position="21"/>
        <end position="181"/>
    </location>
</feature>
<reference evidence="2 3" key="1">
    <citation type="journal article" date="2023" name="G3 (Bethesda)">
        <title>A chromosome-length genome assembly and annotation of blackberry (Rubus argutus, cv. 'Hillquist').</title>
        <authorList>
            <person name="Bruna T."/>
            <person name="Aryal R."/>
            <person name="Dudchenko O."/>
            <person name="Sargent D.J."/>
            <person name="Mead D."/>
            <person name="Buti M."/>
            <person name="Cavallini A."/>
            <person name="Hytonen T."/>
            <person name="Andres J."/>
            <person name="Pham M."/>
            <person name="Weisz D."/>
            <person name="Mascagni F."/>
            <person name="Usai G."/>
            <person name="Natali L."/>
            <person name="Bassil N."/>
            <person name="Fernandez G.E."/>
            <person name="Lomsadze A."/>
            <person name="Armour M."/>
            <person name="Olukolu B."/>
            <person name="Poorten T."/>
            <person name="Britton C."/>
            <person name="Davik J."/>
            <person name="Ashrafi H."/>
            <person name="Aiden E.L."/>
            <person name="Borodovsky M."/>
            <person name="Worthington M."/>
        </authorList>
    </citation>
    <scope>NUCLEOTIDE SEQUENCE [LARGE SCALE GENOMIC DNA]</scope>
    <source>
        <strain evidence="2">PI 553951</strain>
    </source>
</reference>
<gene>
    <name evidence="2" type="ORF">M0R45_005664</name>
</gene>
<dbReference type="EMBL" id="JBEDUW010000001">
    <property type="protein sequence ID" value="KAK9950162.1"/>
    <property type="molecule type" value="Genomic_DNA"/>
</dbReference>
<protein>
    <submittedName>
        <fullName evidence="2">Uncharacterized protein</fullName>
    </submittedName>
</protein>
<feature type="signal peptide" evidence="1">
    <location>
        <begin position="1"/>
        <end position="20"/>
    </location>
</feature>
<proteinExistence type="predicted"/>
<evidence type="ECO:0000313" key="3">
    <source>
        <dbReference type="Proteomes" id="UP001457282"/>
    </source>
</evidence>
<comment type="caution">
    <text evidence="2">The sequence shown here is derived from an EMBL/GenBank/DDBJ whole genome shotgun (WGS) entry which is preliminary data.</text>
</comment>
<dbReference type="AlphaFoldDB" id="A0AAW1YNA8"/>
<keyword evidence="1" id="KW-0732">Signal</keyword>
<dbReference type="Proteomes" id="UP001457282">
    <property type="component" value="Unassembled WGS sequence"/>
</dbReference>
<accession>A0AAW1YNA8</accession>
<name>A0AAW1YNA8_RUBAR</name>
<sequence>MHSVFLYLSFLILSDEAGEARSVFVVATYGGGPCFGSLFELKLDGQGGHMAECGEDQEPQSPLPKPVARFIAEKLTVPILWRFCSSGSVSSCSSTDLCLLPDGGPDLFFCPEIPPLKGYIFNVKIRDVINQAAQCSQRTHLSSDMIPTKILGDACNLFRVLMGISSRYRVMPFVMDSFCLI</sequence>